<feature type="region of interest" description="Disordered" evidence="10">
    <location>
        <begin position="1"/>
        <end position="66"/>
    </location>
</feature>
<reference evidence="13 14" key="1">
    <citation type="submission" date="2024-01" db="EMBL/GenBank/DDBJ databases">
        <title>The complete chloroplast genome sequence of Lithospermum erythrorhizon: insights into the phylogenetic relationship among Boraginaceae species and the maternal lineages of purple gromwells.</title>
        <authorList>
            <person name="Okada T."/>
            <person name="Watanabe K."/>
        </authorList>
    </citation>
    <scope>NUCLEOTIDE SEQUENCE [LARGE SCALE GENOMIC DNA]</scope>
</reference>
<evidence type="ECO:0000256" key="7">
    <source>
        <dbReference type="ARBA" id="ARBA00023136"/>
    </source>
</evidence>
<evidence type="ECO:0000256" key="3">
    <source>
        <dbReference type="ARBA" id="ARBA00022448"/>
    </source>
</evidence>
<keyword evidence="5 11" id="KW-1133">Transmembrane helix</keyword>
<comment type="subcellular location">
    <subcellularLocation>
        <location evidence="1">Membrane</location>
        <topology evidence="1">Multi-pass membrane protein</topology>
    </subcellularLocation>
</comment>
<dbReference type="EMBL" id="BAABME010002050">
    <property type="protein sequence ID" value="GAA0152787.1"/>
    <property type="molecule type" value="Genomic_DNA"/>
</dbReference>
<feature type="transmembrane region" description="Helical" evidence="11">
    <location>
        <begin position="535"/>
        <end position="558"/>
    </location>
</feature>
<dbReference type="InterPro" id="IPR016688">
    <property type="entry name" value="MscS-like_plants/fungi"/>
</dbReference>
<dbReference type="InterPro" id="IPR006685">
    <property type="entry name" value="MscS_channel_2nd"/>
</dbReference>
<dbReference type="PIRSF" id="PIRSF017209">
    <property type="entry name" value="Memb_At2g17000_prd"/>
    <property type="match status" value="1"/>
</dbReference>
<dbReference type="PANTHER" id="PTHR31618:SF1">
    <property type="entry name" value="EF-HAND DOMAIN-CONTAINING PROTEIN"/>
    <property type="match status" value="1"/>
</dbReference>
<keyword evidence="14" id="KW-1185">Reference proteome</keyword>
<feature type="transmembrane region" description="Helical" evidence="11">
    <location>
        <begin position="504"/>
        <end position="523"/>
    </location>
</feature>
<dbReference type="InterPro" id="IPR023408">
    <property type="entry name" value="MscS_beta-dom_sf"/>
</dbReference>
<dbReference type="Pfam" id="PF00924">
    <property type="entry name" value="MS_channel_2nd"/>
    <property type="match status" value="1"/>
</dbReference>
<gene>
    <name evidence="13" type="ORF">LIER_11181</name>
</gene>
<dbReference type="Proteomes" id="UP001454036">
    <property type="component" value="Unassembled WGS sequence"/>
</dbReference>
<dbReference type="FunFam" id="2.30.30.60:FF:000003">
    <property type="entry name" value="Predicted mechanosensitive ion channel"/>
    <property type="match status" value="1"/>
</dbReference>
<evidence type="ECO:0000256" key="2">
    <source>
        <dbReference type="ARBA" id="ARBA00008017"/>
    </source>
</evidence>
<comment type="caution">
    <text evidence="13">The sequence shown here is derived from an EMBL/GenBank/DDBJ whole genome shotgun (WGS) entry which is preliminary data.</text>
</comment>
<dbReference type="GO" id="GO:0006820">
    <property type="term" value="P:monoatomic anion transport"/>
    <property type="evidence" value="ECO:0007669"/>
    <property type="project" value="TreeGrafter"/>
</dbReference>
<evidence type="ECO:0000256" key="5">
    <source>
        <dbReference type="ARBA" id="ARBA00022989"/>
    </source>
</evidence>
<dbReference type="GO" id="GO:0050982">
    <property type="term" value="P:detection of mechanical stimulus"/>
    <property type="evidence" value="ECO:0007669"/>
    <property type="project" value="UniProtKB-ARBA"/>
</dbReference>
<feature type="compositionally biased region" description="Polar residues" evidence="10">
    <location>
        <begin position="1"/>
        <end position="16"/>
    </location>
</feature>
<evidence type="ECO:0000256" key="1">
    <source>
        <dbReference type="ARBA" id="ARBA00004141"/>
    </source>
</evidence>
<evidence type="ECO:0000256" key="8">
    <source>
        <dbReference type="ARBA" id="ARBA00023303"/>
    </source>
</evidence>
<keyword evidence="8" id="KW-0407">Ion channel</keyword>
<dbReference type="Gene3D" id="2.30.30.60">
    <property type="match status" value="1"/>
</dbReference>
<dbReference type="AlphaFoldDB" id="A0AAV3PS94"/>
<name>A0AAV3PS94_LITER</name>
<evidence type="ECO:0000256" key="4">
    <source>
        <dbReference type="ARBA" id="ARBA00022692"/>
    </source>
</evidence>
<proteinExistence type="inferred from homology"/>
<evidence type="ECO:0000259" key="12">
    <source>
        <dbReference type="Pfam" id="PF00924"/>
    </source>
</evidence>
<organism evidence="13 14">
    <name type="scientific">Lithospermum erythrorhizon</name>
    <name type="common">Purple gromwell</name>
    <name type="synonym">Lithospermum officinale var. erythrorhizon</name>
    <dbReference type="NCBI Taxonomy" id="34254"/>
    <lineage>
        <taxon>Eukaryota</taxon>
        <taxon>Viridiplantae</taxon>
        <taxon>Streptophyta</taxon>
        <taxon>Embryophyta</taxon>
        <taxon>Tracheophyta</taxon>
        <taxon>Spermatophyta</taxon>
        <taxon>Magnoliopsida</taxon>
        <taxon>eudicotyledons</taxon>
        <taxon>Gunneridae</taxon>
        <taxon>Pentapetalae</taxon>
        <taxon>asterids</taxon>
        <taxon>lamiids</taxon>
        <taxon>Boraginales</taxon>
        <taxon>Boraginaceae</taxon>
        <taxon>Boraginoideae</taxon>
        <taxon>Lithospermeae</taxon>
        <taxon>Lithospermum</taxon>
    </lineage>
</organism>
<dbReference type="InterPro" id="IPR010920">
    <property type="entry name" value="LSM_dom_sf"/>
</dbReference>
<feature type="transmembrane region" description="Helical" evidence="11">
    <location>
        <begin position="203"/>
        <end position="222"/>
    </location>
</feature>
<evidence type="ECO:0000256" key="6">
    <source>
        <dbReference type="ARBA" id="ARBA00023065"/>
    </source>
</evidence>
<protein>
    <recommendedName>
        <fullName evidence="9">Mechanosensitive ion channel protein</fullName>
    </recommendedName>
</protein>
<keyword evidence="6" id="KW-0406">Ion transport</keyword>
<evidence type="ECO:0000256" key="11">
    <source>
        <dbReference type="SAM" id="Phobius"/>
    </source>
</evidence>
<dbReference type="SUPFAM" id="SSF50182">
    <property type="entry name" value="Sm-like ribonucleoproteins"/>
    <property type="match status" value="1"/>
</dbReference>
<comment type="similarity">
    <text evidence="2 9">Belongs to the MscS (TC 1.A.23) family.</text>
</comment>
<dbReference type="GO" id="GO:0005886">
    <property type="term" value="C:plasma membrane"/>
    <property type="evidence" value="ECO:0007669"/>
    <property type="project" value="UniProtKB-UniRule"/>
</dbReference>
<sequence>MSTSQKIKASANINNCEDTKILMEPALSPSLRRRDSGGGGGTSSREQEDVVICSSSSTPKRKSGFIGKSKSRLLDIPEQEGKRSQNLRSGALEKINETNEDDPFLEDDLPKEYKKIKFNKITVFQFLSLILIIALLVFTLTIKVWKEKHLLSLELWKWEVMVLVLISGRLLSGWLIRVVVFFIERNCLWRRRVLYFVYGLRNAVQNCIWLTLALIAWLCFFYKKMDELTHHKALPYVTRIWVCLVVGTFIWLLKTLVVKVLAMSFHVSTFFDRIQGSLFNQYVIETLSNPSSIVAQQEHEEEDRVLSEIQKFENAGVHLPEDLKANVLPKVAQEKNPSAANAKSPLVSRIMSKKQQEKADITVGNLHRLNQENISAWNMNKMVHMVRQGMLLSTLDERLQESGGEDESTVEIMNESQAKAAAKNIFYNVANTGSKCIYLEDLKKFMSNDDAVKTLDHIEGANETTGISKKALKNWVVIVFKERRALALSLDDTNTAVKKLHHMLNVLVAIVILIIWLLMLKVATSKFFILFSSQILLIVFVFGNTCKTTFEAIIFLFVMHPFDVGDRVEVDGVQMIVDEMNMLTTVFLRYDFQKITYPNSILATKPIGNYNRSPNMRDEVNFSIHISTPVEKISKMKEEITSYIEGKSEHWHSKSKIFVKNVEDMNRLKWSVNFQDMGERYLRRGLLVEGMINIFRELHIEYRMLPHHVNIRPMPPLSSNWMTFAQE</sequence>
<keyword evidence="7 9" id="KW-0472">Membrane</keyword>
<feature type="transmembrane region" description="Helical" evidence="11">
    <location>
        <begin position="121"/>
        <end position="142"/>
    </location>
</feature>
<evidence type="ECO:0000313" key="13">
    <source>
        <dbReference type="EMBL" id="GAA0152787.1"/>
    </source>
</evidence>
<feature type="transmembrane region" description="Helical" evidence="11">
    <location>
        <begin position="234"/>
        <end position="253"/>
    </location>
</feature>
<feature type="transmembrane region" description="Helical" evidence="11">
    <location>
        <begin position="162"/>
        <end position="183"/>
    </location>
</feature>
<evidence type="ECO:0000313" key="14">
    <source>
        <dbReference type="Proteomes" id="UP001454036"/>
    </source>
</evidence>
<dbReference type="GO" id="GO:0008381">
    <property type="term" value="F:mechanosensitive monoatomic ion channel activity"/>
    <property type="evidence" value="ECO:0007669"/>
    <property type="project" value="TreeGrafter"/>
</dbReference>
<keyword evidence="4 11" id="KW-0812">Transmembrane</keyword>
<evidence type="ECO:0000256" key="10">
    <source>
        <dbReference type="SAM" id="MobiDB-lite"/>
    </source>
</evidence>
<evidence type="ECO:0000256" key="9">
    <source>
        <dbReference type="PIRNR" id="PIRNR017209"/>
    </source>
</evidence>
<accession>A0AAV3PS94</accession>
<keyword evidence="3" id="KW-0813">Transport</keyword>
<dbReference type="PANTHER" id="PTHR31618">
    <property type="entry name" value="MECHANOSENSITIVE ION CHANNEL PROTEIN 5"/>
    <property type="match status" value="1"/>
</dbReference>
<feature type="domain" description="Mechanosensitive ion channel MscS" evidence="12">
    <location>
        <begin position="554"/>
        <end position="612"/>
    </location>
</feature>